<feature type="short sequence motif" description="'HIGH' region" evidence="8">
    <location>
        <begin position="122"/>
        <end position="132"/>
    </location>
</feature>
<evidence type="ECO:0000259" key="11">
    <source>
        <dbReference type="SMART" id="SM01016"/>
    </source>
</evidence>
<reference evidence="12 13" key="1">
    <citation type="journal article" date="2014" name="Int. J. Syst. Evol. Microbiol.">
        <title>Methanobacterium paludis sp. nov. and a novel strain of Methanobacterium lacus isolated from northern peatlands.</title>
        <authorList>
            <person name="Cadillo-Quiroz H."/>
            <person name="Brauer S.L."/>
            <person name="Goodson N."/>
            <person name="Yavitt J.B."/>
            <person name="Zinder S.H."/>
        </authorList>
    </citation>
    <scope>NUCLEOTIDE SEQUENCE [LARGE SCALE GENOMIC DNA]</scope>
    <source>
        <strain evidence="13">DSM 25820 / JCM 18151 / SWAN1</strain>
    </source>
</reference>
<evidence type="ECO:0000313" key="12">
    <source>
        <dbReference type="EMBL" id="AEG19439.1"/>
    </source>
</evidence>
<dbReference type="PANTHER" id="PTHR11956">
    <property type="entry name" value="ARGINYL-TRNA SYNTHETASE"/>
    <property type="match status" value="1"/>
</dbReference>
<dbReference type="Pfam" id="PF05746">
    <property type="entry name" value="DALR_1"/>
    <property type="match status" value="1"/>
</dbReference>
<dbReference type="SMART" id="SM01016">
    <property type="entry name" value="Arg_tRNA_synt_N"/>
    <property type="match status" value="1"/>
</dbReference>
<evidence type="ECO:0000256" key="8">
    <source>
        <dbReference type="HAMAP-Rule" id="MF_00123"/>
    </source>
</evidence>
<sequence length="566" mass="64435">MYRILKKEAVKSLENAIEALGWGISGNIKVEEPPNSDMGDIASSVSFQLAKQLKRSPMEITQEIMDKIEAPEIFSRVESKGPYINFFADYNKFAKLVLESVDDDYGRLESKNTKIILEHTSANPNGPLHIGHIRNSIIGDSLARILRKAGYEVETQYYVNDMGRQIAMIVWGLLNMDYQMDPKGKPDHEIGKLYFNVNEKLRANPELKSEINTILKRYEKGKEKELQELFKTVVEKCIEGIKITSKRLNIEHDAFTWESTFVKNGDVENILKTLEGCIKRNEVPYLDLNEYGIEKELILTRSDGTSLYATRDLAYHLYKSKNFDEIVDVLGSDHKLAVKQLSAVLGMLGGKTPYVIFYEFITLPEGSMSTRRGVFISVDDLMEEAVQRAMKEMETRRPDLNGDEKTLIAEKVGIGAIRYYIARLSPEKHVVFKWNEALSFERGCASIQYSHARACKLLEKAGYRVGDTAPRYEDIADWNLEDPFEIELVKTMSKFSTVIEESAKTRRVHNLAQYAQDLAGAFNKFYKSVPVIDSDKEALRLLLVDKARITIRNCLELMGIDAPVSM</sequence>
<dbReference type="RefSeq" id="WP_013826938.1">
    <property type="nucleotide sequence ID" value="NC_015574.1"/>
</dbReference>
<accession>F6D6Y4</accession>
<protein>
    <recommendedName>
        <fullName evidence="8">Arginine--tRNA ligase</fullName>
        <ecNumber evidence="8">6.1.1.19</ecNumber>
    </recommendedName>
    <alternativeName>
        <fullName evidence="8">Arginyl-tRNA synthetase</fullName>
        <shortName evidence="8">ArgRS</shortName>
    </alternativeName>
</protein>
<organism evidence="12 13">
    <name type="scientific">Methanobacterium paludis (strain DSM 25820 / JCM 18151 / SWAN1)</name>
    <dbReference type="NCBI Taxonomy" id="868131"/>
    <lineage>
        <taxon>Archaea</taxon>
        <taxon>Methanobacteriati</taxon>
        <taxon>Methanobacteriota</taxon>
        <taxon>Methanomada group</taxon>
        <taxon>Methanobacteria</taxon>
        <taxon>Methanobacteriales</taxon>
        <taxon>Methanobacteriaceae</taxon>
        <taxon>Methanobacterium</taxon>
    </lineage>
</organism>
<dbReference type="Proteomes" id="UP000009231">
    <property type="component" value="Chromosome"/>
</dbReference>
<dbReference type="CDD" id="cd00671">
    <property type="entry name" value="ArgRS_core"/>
    <property type="match status" value="1"/>
</dbReference>
<evidence type="ECO:0000256" key="4">
    <source>
        <dbReference type="ARBA" id="ARBA00022840"/>
    </source>
</evidence>
<gene>
    <name evidence="8" type="primary">argS</name>
    <name evidence="12" type="ordered locus">MSWAN_2438</name>
</gene>
<dbReference type="AlphaFoldDB" id="F6D6Y4"/>
<comment type="similarity">
    <text evidence="1 8 9">Belongs to the class-I aminoacyl-tRNA synthetase family.</text>
</comment>
<dbReference type="InterPro" id="IPR036695">
    <property type="entry name" value="Arg-tRNA-synth_N_sf"/>
</dbReference>
<evidence type="ECO:0000256" key="7">
    <source>
        <dbReference type="ARBA" id="ARBA00049339"/>
    </source>
</evidence>
<dbReference type="InterPro" id="IPR009080">
    <property type="entry name" value="tRNAsynth_Ia_anticodon-bd"/>
</dbReference>
<evidence type="ECO:0000256" key="2">
    <source>
        <dbReference type="ARBA" id="ARBA00022598"/>
    </source>
</evidence>
<dbReference type="KEGG" id="mew:MSWAN_2438"/>
<comment type="subcellular location">
    <subcellularLocation>
        <location evidence="8">Cytoplasm</location>
    </subcellularLocation>
</comment>
<dbReference type="PROSITE" id="PS00178">
    <property type="entry name" value="AA_TRNA_LIGASE_I"/>
    <property type="match status" value="1"/>
</dbReference>
<dbReference type="HAMAP" id="MF_00123">
    <property type="entry name" value="Arg_tRNA_synth"/>
    <property type="match status" value="1"/>
</dbReference>
<keyword evidence="3 8" id="KW-0547">Nucleotide-binding</keyword>
<dbReference type="GO" id="GO:0004814">
    <property type="term" value="F:arginine-tRNA ligase activity"/>
    <property type="evidence" value="ECO:0007669"/>
    <property type="project" value="UniProtKB-UniRule"/>
</dbReference>
<keyword evidence="6 8" id="KW-0030">Aminoacyl-tRNA synthetase</keyword>
<feature type="domain" description="DALR anticodon binding" evidence="10">
    <location>
        <begin position="447"/>
        <end position="566"/>
    </location>
</feature>
<dbReference type="STRING" id="868131.MSWAN_2438"/>
<evidence type="ECO:0000256" key="3">
    <source>
        <dbReference type="ARBA" id="ARBA00022741"/>
    </source>
</evidence>
<dbReference type="OrthoDB" id="372102at2157"/>
<evidence type="ECO:0000256" key="9">
    <source>
        <dbReference type="RuleBase" id="RU363038"/>
    </source>
</evidence>
<dbReference type="Pfam" id="PF03485">
    <property type="entry name" value="Arg_tRNA_synt_N"/>
    <property type="match status" value="1"/>
</dbReference>
<evidence type="ECO:0000256" key="5">
    <source>
        <dbReference type="ARBA" id="ARBA00022917"/>
    </source>
</evidence>
<evidence type="ECO:0000256" key="1">
    <source>
        <dbReference type="ARBA" id="ARBA00005594"/>
    </source>
</evidence>
<comment type="catalytic activity">
    <reaction evidence="7 8">
        <text>tRNA(Arg) + L-arginine + ATP = L-arginyl-tRNA(Arg) + AMP + diphosphate</text>
        <dbReference type="Rhea" id="RHEA:20301"/>
        <dbReference type="Rhea" id="RHEA-COMP:9658"/>
        <dbReference type="Rhea" id="RHEA-COMP:9673"/>
        <dbReference type="ChEBI" id="CHEBI:30616"/>
        <dbReference type="ChEBI" id="CHEBI:32682"/>
        <dbReference type="ChEBI" id="CHEBI:33019"/>
        <dbReference type="ChEBI" id="CHEBI:78442"/>
        <dbReference type="ChEBI" id="CHEBI:78513"/>
        <dbReference type="ChEBI" id="CHEBI:456215"/>
        <dbReference type="EC" id="6.1.1.19"/>
    </reaction>
</comment>
<dbReference type="SUPFAM" id="SSF55190">
    <property type="entry name" value="Arginyl-tRNA synthetase (ArgRS), N-terminal 'additional' domain"/>
    <property type="match status" value="1"/>
</dbReference>
<dbReference type="EC" id="6.1.1.19" evidence="8"/>
<dbReference type="InterPro" id="IPR014729">
    <property type="entry name" value="Rossmann-like_a/b/a_fold"/>
</dbReference>
<dbReference type="Gene3D" id="3.40.50.620">
    <property type="entry name" value="HUPs"/>
    <property type="match status" value="1"/>
</dbReference>
<keyword evidence="2 8" id="KW-0436">Ligase</keyword>
<dbReference type="GeneID" id="10669971"/>
<dbReference type="InterPro" id="IPR008909">
    <property type="entry name" value="DALR_anticod-bd"/>
</dbReference>
<evidence type="ECO:0000256" key="6">
    <source>
        <dbReference type="ARBA" id="ARBA00023146"/>
    </source>
</evidence>
<dbReference type="InterPro" id="IPR001278">
    <property type="entry name" value="Arg-tRNA-ligase"/>
</dbReference>
<dbReference type="eggNOG" id="arCOG00487">
    <property type="taxonomic scope" value="Archaea"/>
</dbReference>
<keyword evidence="4 8" id="KW-0067">ATP-binding</keyword>
<dbReference type="GO" id="GO:0005737">
    <property type="term" value="C:cytoplasm"/>
    <property type="evidence" value="ECO:0007669"/>
    <property type="project" value="UniProtKB-SubCell"/>
</dbReference>
<feature type="domain" description="Arginyl tRNA synthetase N-terminal" evidence="11">
    <location>
        <begin position="3"/>
        <end position="88"/>
    </location>
</feature>
<dbReference type="Gene3D" id="3.30.1360.70">
    <property type="entry name" value="Arginyl tRNA synthetase N-terminal domain"/>
    <property type="match status" value="1"/>
</dbReference>
<dbReference type="InterPro" id="IPR035684">
    <property type="entry name" value="ArgRS_core"/>
</dbReference>
<evidence type="ECO:0000313" key="13">
    <source>
        <dbReference type="Proteomes" id="UP000009231"/>
    </source>
</evidence>
<dbReference type="GO" id="GO:0005524">
    <property type="term" value="F:ATP binding"/>
    <property type="evidence" value="ECO:0007669"/>
    <property type="project" value="UniProtKB-UniRule"/>
</dbReference>
<dbReference type="InterPro" id="IPR001412">
    <property type="entry name" value="aa-tRNA-synth_I_CS"/>
</dbReference>
<dbReference type="SUPFAM" id="SSF52374">
    <property type="entry name" value="Nucleotidylyl transferase"/>
    <property type="match status" value="1"/>
</dbReference>
<keyword evidence="13" id="KW-1185">Reference proteome</keyword>
<dbReference type="NCBIfam" id="TIGR00456">
    <property type="entry name" value="argS"/>
    <property type="match status" value="1"/>
</dbReference>
<dbReference type="Gene3D" id="1.10.730.10">
    <property type="entry name" value="Isoleucyl-tRNA Synthetase, Domain 1"/>
    <property type="match status" value="1"/>
</dbReference>
<keyword evidence="5 8" id="KW-0648">Protein biosynthesis</keyword>
<dbReference type="InterPro" id="IPR005148">
    <property type="entry name" value="Arg-tRNA-synth_N"/>
</dbReference>
<keyword evidence="8" id="KW-0963">Cytoplasm</keyword>
<proteinExistence type="inferred from homology"/>
<dbReference type="PRINTS" id="PR01038">
    <property type="entry name" value="TRNASYNTHARG"/>
</dbReference>
<dbReference type="Pfam" id="PF00750">
    <property type="entry name" value="tRNA-synt_1d"/>
    <property type="match status" value="1"/>
</dbReference>
<evidence type="ECO:0000259" key="10">
    <source>
        <dbReference type="SMART" id="SM00836"/>
    </source>
</evidence>
<name>F6D6Y4_METPW</name>
<dbReference type="SMART" id="SM00836">
    <property type="entry name" value="DALR_1"/>
    <property type="match status" value="1"/>
</dbReference>
<dbReference type="HOGENOM" id="CLU_006406_6_1_2"/>
<dbReference type="EMBL" id="CP002772">
    <property type="protein sequence ID" value="AEG19439.1"/>
    <property type="molecule type" value="Genomic_DNA"/>
</dbReference>
<dbReference type="SUPFAM" id="SSF47323">
    <property type="entry name" value="Anticodon-binding domain of a subclass of class I aminoacyl-tRNA synthetases"/>
    <property type="match status" value="1"/>
</dbReference>
<dbReference type="PANTHER" id="PTHR11956:SF5">
    <property type="entry name" value="ARGININE--TRNA LIGASE, CYTOPLASMIC"/>
    <property type="match status" value="1"/>
</dbReference>
<dbReference type="GO" id="GO:0006420">
    <property type="term" value="P:arginyl-tRNA aminoacylation"/>
    <property type="evidence" value="ECO:0007669"/>
    <property type="project" value="UniProtKB-UniRule"/>
</dbReference>